<organism evidence="1 2">
    <name type="scientific">Pseudoprimorskyibacter insulae</name>
    <dbReference type="NCBI Taxonomy" id="1695997"/>
    <lineage>
        <taxon>Bacteria</taxon>
        <taxon>Pseudomonadati</taxon>
        <taxon>Pseudomonadota</taxon>
        <taxon>Alphaproteobacteria</taxon>
        <taxon>Rhodobacterales</taxon>
        <taxon>Paracoccaceae</taxon>
        <taxon>Pseudoprimorskyibacter</taxon>
    </lineage>
</organism>
<name>A0A2R8AZD4_9RHOB</name>
<dbReference type="Proteomes" id="UP000244904">
    <property type="component" value="Unassembled WGS sequence"/>
</dbReference>
<evidence type="ECO:0000313" key="2">
    <source>
        <dbReference type="Proteomes" id="UP000244904"/>
    </source>
</evidence>
<dbReference type="OrthoDB" id="7690273at2"/>
<evidence type="ECO:0000313" key="1">
    <source>
        <dbReference type="EMBL" id="SPF81204.1"/>
    </source>
</evidence>
<keyword evidence="2" id="KW-1185">Reference proteome</keyword>
<accession>A0A2R8AZD4</accession>
<evidence type="ECO:0008006" key="3">
    <source>
        <dbReference type="Google" id="ProtNLM"/>
    </source>
</evidence>
<proteinExistence type="predicted"/>
<reference evidence="2" key="1">
    <citation type="submission" date="2018-03" db="EMBL/GenBank/DDBJ databases">
        <authorList>
            <person name="Rodrigo-Torres L."/>
            <person name="Arahal R. D."/>
            <person name="Lucena T."/>
        </authorList>
    </citation>
    <scope>NUCLEOTIDE SEQUENCE [LARGE SCALE GENOMIC DNA]</scope>
    <source>
        <strain evidence="2">CECT 8871</strain>
    </source>
</reference>
<protein>
    <recommendedName>
        <fullName evidence="3">Flagellar protein FlgJ N-terminal domain-containing protein</fullName>
    </recommendedName>
</protein>
<sequence>MKITSNVGQVVNSDRAIHNAAVKLEGQFLSEWLKAAGLHKAGPGSDSQFSSLLREKQAQYLSEAGGIGLAEVLVLSILRGSENVADK</sequence>
<dbReference type="EMBL" id="OMOJ01000007">
    <property type="protein sequence ID" value="SPF81204.1"/>
    <property type="molecule type" value="Genomic_DNA"/>
</dbReference>
<dbReference type="AlphaFoldDB" id="A0A2R8AZD4"/>
<gene>
    <name evidence="1" type="ORF">PRI8871_03026</name>
</gene>
<dbReference type="RefSeq" id="WP_108887053.1">
    <property type="nucleotide sequence ID" value="NZ_OMOJ01000007.1"/>
</dbReference>